<feature type="domain" description="Lipocalin/cytosolic fatty-acid binding" evidence="11">
    <location>
        <begin position="48"/>
        <end position="188"/>
    </location>
</feature>
<dbReference type="SUPFAM" id="SSF50814">
    <property type="entry name" value="Lipocalins"/>
    <property type="match status" value="1"/>
</dbReference>
<evidence type="ECO:0000313" key="13">
    <source>
        <dbReference type="Proteomes" id="UP000789390"/>
    </source>
</evidence>
<comment type="subcellular location">
    <subcellularLocation>
        <location evidence="1">Secreted</location>
    </subcellularLocation>
</comment>
<reference evidence="12" key="1">
    <citation type="submission" date="2021-11" db="EMBL/GenBank/DDBJ databases">
        <authorList>
            <person name="Schell T."/>
        </authorList>
    </citation>
    <scope>NUCLEOTIDE SEQUENCE</scope>
    <source>
        <strain evidence="12">M5</strain>
    </source>
</reference>
<evidence type="ECO:0000313" key="12">
    <source>
        <dbReference type="EMBL" id="CAH0100097.1"/>
    </source>
</evidence>
<keyword evidence="13" id="KW-1185">Reference proteome</keyword>
<comment type="similarity">
    <text evidence="2 10">Belongs to the calycin superfamily. Lipocalin family.</text>
</comment>
<dbReference type="GO" id="GO:0000302">
    <property type="term" value="P:response to reactive oxygen species"/>
    <property type="evidence" value="ECO:0007669"/>
    <property type="project" value="TreeGrafter"/>
</dbReference>
<dbReference type="Gene3D" id="2.40.128.20">
    <property type="match status" value="1"/>
</dbReference>
<evidence type="ECO:0000256" key="5">
    <source>
        <dbReference type="ARBA" id="ARBA00022525"/>
    </source>
</evidence>
<dbReference type="InterPro" id="IPR000566">
    <property type="entry name" value="Lipocln_cytosolic_FA-bd_dom"/>
</dbReference>
<dbReference type="FunFam" id="2.40.128.20:FF:000003">
    <property type="entry name" value="Apolipoprotein D"/>
    <property type="match status" value="1"/>
</dbReference>
<evidence type="ECO:0000259" key="11">
    <source>
        <dbReference type="Pfam" id="PF08212"/>
    </source>
</evidence>
<dbReference type="GO" id="GO:0005576">
    <property type="term" value="C:extracellular region"/>
    <property type="evidence" value="ECO:0007669"/>
    <property type="project" value="UniProtKB-SubCell"/>
</dbReference>
<dbReference type="PANTHER" id="PTHR10612:SF62">
    <property type="entry name" value="LIPOCALIN_CYTOSOLIC FATTY-ACID BINDING DOMAIN-CONTAINING PROTEIN"/>
    <property type="match status" value="1"/>
</dbReference>
<proteinExistence type="inferred from homology"/>
<feature type="chain" id="PRO_5035350974" description="Apolipoprotein D" evidence="10">
    <location>
        <begin position="24"/>
        <end position="205"/>
    </location>
</feature>
<keyword evidence="8" id="KW-1015">Disulfide bond</keyword>
<dbReference type="PRINTS" id="PR01273">
    <property type="entry name" value="INVTBRTCOLOR"/>
</dbReference>
<evidence type="ECO:0000256" key="6">
    <source>
        <dbReference type="ARBA" id="ARBA00022729"/>
    </source>
</evidence>
<gene>
    <name evidence="12" type="ORF">DGAL_LOCUS2270</name>
</gene>
<dbReference type="OrthoDB" id="6339451at2759"/>
<keyword evidence="6 10" id="KW-0732">Signal</keyword>
<dbReference type="PANTHER" id="PTHR10612">
    <property type="entry name" value="APOLIPOPROTEIN D"/>
    <property type="match status" value="1"/>
</dbReference>
<dbReference type="GO" id="GO:0031409">
    <property type="term" value="F:pigment binding"/>
    <property type="evidence" value="ECO:0007669"/>
    <property type="project" value="InterPro"/>
</dbReference>
<comment type="caution">
    <text evidence="12">The sequence shown here is derived from an EMBL/GenBank/DDBJ whole genome shotgun (WGS) entry which is preliminary data.</text>
</comment>
<keyword evidence="7" id="KW-0446">Lipid-binding</keyword>
<evidence type="ECO:0000256" key="7">
    <source>
        <dbReference type="ARBA" id="ARBA00023121"/>
    </source>
</evidence>
<dbReference type="InterPro" id="IPR012674">
    <property type="entry name" value="Calycin"/>
</dbReference>
<dbReference type="CDD" id="cd19437">
    <property type="entry name" value="lipocalin_apoD-like"/>
    <property type="match status" value="1"/>
</dbReference>
<dbReference type="Proteomes" id="UP000789390">
    <property type="component" value="Unassembled WGS sequence"/>
</dbReference>
<dbReference type="InterPro" id="IPR022271">
    <property type="entry name" value="Lipocalin_ApoD"/>
</dbReference>
<organism evidence="12 13">
    <name type="scientific">Daphnia galeata</name>
    <dbReference type="NCBI Taxonomy" id="27404"/>
    <lineage>
        <taxon>Eukaryota</taxon>
        <taxon>Metazoa</taxon>
        <taxon>Ecdysozoa</taxon>
        <taxon>Arthropoda</taxon>
        <taxon>Crustacea</taxon>
        <taxon>Branchiopoda</taxon>
        <taxon>Diplostraca</taxon>
        <taxon>Cladocera</taxon>
        <taxon>Anomopoda</taxon>
        <taxon>Daphniidae</taxon>
        <taxon>Daphnia</taxon>
    </lineage>
</organism>
<evidence type="ECO:0000256" key="8">
    <source>
        <dbReference type="ARBA" id="ARBA00023157"/>
    </source>
</evidence>
<dbReference type="AlphaFoldDB" id="A0A8J2RG98"/>
<evidence type="ECO:0000256" key="3">
    <source>
        <dbReference type="ARBA" id="ARBA00019890"/>
    </source>
</evidence>
<evidence type="ECO:0000256" key="2">
    <source>
        <dbReference type="ARBA" id="ARBA00006889"/>
    </source>
</evidence>
<dbReference type="GO" id="GO:0005737">
    <property type="term" value="C:cytoplasm"/>
    <property type="evidence" value="ECO:0007669"/>
    <property type="project" value="TreeGrafter"/>
</dbReference>
<feature type="signal peptide" evidence="10">
    <location>
        <begin position="1"/>
        <end position="23"/>
    </location>
</feature>
<evidence type="ECO:0000256" key="1">
    <source>
        <dbReference type="ARBA" id="ARBA00004613"/>
    </source>
</evidence>
<dbReference type="GO" id="GO:0006629">
    <property type="term" value="P:lipid metabolic process"/>
    <property type="evidence" value="ECO:0007669"/>
    <property type="project" value="TreeGrafter"/>
</dbReference>
<evidence type="ECO:0000256" key="9">
    <source>
        <dbReference type="ARBA" id="ARBA00023180"/>
    </source>
</evidence>
<protein>
    <recommendedName>
        <fullName evidence="3">Apolipoprotein D</fullName>
    </recommendedName>
</protein>
<dbReference type="Pfam" id="PF08212">
    <property type="entry name" value="Lipocalin_2"/>
    <property type="match status" value="1"/>
</dbReference>
<dbReference type="EMBL" id="CAKKLH010000031">
    <property type="protein sequence ID" value="CAH0100097.1"/>
    <property type="molecule type" value="Genomic_DNA"/>
</dbReference>
<dbReference type="GO" id="GO:0008289">
    <property type="term" value="F:lipid binding"/>
    <property type="evidence" value="ECO:0007669"/>
    <property type="project" value="UniProtKB-KW"/>
</dbReference>
<dbReference type="PIRSF" id="PIRSF036893">
    <property type="entry name" value="Lipocalin_ApoD"/>
    <property type="match status" value="1"/>
</dbReference>
<sequence length="205" mass="22465">MSSSRFLATFLFVSVVFATGSQAAVFSRISQKAACPVVTTKPDFDYIPYAGLWYEIERFENVFQQGTSCERAIYEEISTGVVSVLNTAVLADGTLTNITGSATAISPEEPGHLIVSFPGRPDGDYLVLDTDYTNYASVYSCGTAGAFVLEYAWLLGREQTMTQEIMDLALSKYTQFGVDVSTFQMTTQGPTCEYFPEYPFPPASN</sequence>
<evidence type="ECO:0000256" key="10">
    <source>
        <dbReference type="PIRNR" id="PIRNR036893"/>
    </source>
</evidence>
<dbReference type="InterPro" id="IPR003057">
    <property type="entry name" value="Invtbrt_color"/>
</dbReference>
<keyword evidence="9" id="KW-0325">Glycoprotein</keyword>
<evidence type="ECO:0000256" key="4">
    <source>
        <dbReference type="ARBA" id="ARBA00022448"/>
    </source>
</evidence>
<keyword evidence="5" id="KW-0964">Secreted</keyword>
<keyword evidence="4" id="KW-0813">Transport</keyword>
<name>A0A8J2RG98_9CRUS</name>
<accession>A0A8J2RG98</accession>